<gene>
    <name evidence="4" type="ORF">ACFOW7_20020</name>
</gene>
<accession>A0ABV8MTI7</accession>
<evidence type="ECO:0000313" key="4">
    <source>
        <dbReference type="EMBL" id="MFC4161628.1"/>
    </source>
</evidence>
<protein>
    <submittedName>
        <fullName evidence="4">GNAT family N-acetyltransferase</fullName>
        <ecNumber evidence="4">2.3.1.-</ecNumber>
    </submittedName>
</protein>
<dbReference type="PROSITE" id="PS51186">
    <property type="entry name" value="GNAT"/>
    <property type="match status" value="1"/>
</dbReference>
<feature type="domain" description="N-acetyltransferase" evidence="3">
    <location>
        <begin position="14"/>
        <end position="149"/>
    </location>
</feature>
<evidence type="ECO:0000259" key="3">
    <source>
        <dbReference type="PROSITE" id="PS51186"/>
    </source>
</evidence>
<dbReference type="InterPro" id="IPR000182">
    <property type="entry name" value="GNAT_dom"/>
</dbReference>
<dbReference type="Proteomes" id="UP001595791">
    <property type="component" value="Unassembled WGS sequence"/>
</dbReference>
<evidence type="ECO:0000313" key="5">
    <source>
        <dbReference type="Proteomes" id="UP001595791"/>
    </source>
</evidence>
<evidence type="ECO:0000256" key="1">
    <source>
        <dbReference type="ARBA" id="ARBA00022679"/>
    </source>
</evidence>
<comment type="caution">
    <text evidence="4">The sequence shown here is derived from an EMBL/GenBank/DDBJ whole genome shotgun (WGS) entry which is preliminary data.</text>
</comment>
<name>A0ABV8MTI7_9NEIS</name>
<keyword evidence="2 4" id="KW-0012">Acyltransferase</keyword>
<dbReference type="GO" id="GO:0016746">
    <property type="term" value="F:acyltransferase activity"/>
    <property type="evidence" value="ECO:0007669"/>
    <property type="project" value="UniProtKB-KW"/>
</dbReference>
<dbReference type="EMBL" id="JBHSBU010000001">
    <property type="protein sequence ID" value="MFC4161628.1"/>
    <property type="molecule type" value="Genomic_DNA"/>
</dbReference>
<dbReference type="RefSeq" id="WP_378167782.1">
    <property type="nucleotide sequence ID" value="NZ_JBHSBU010000001.1"/>
</dbReference>
<keyword evidence="1 4" id="KW-0808">Transferase</keyword>
<dbReference type="InterPro" id="IPR016181">
    <property type="entry name" value="Acyl_CoA_acyltransferase"/>
</dbReference>
<dbReference type="CDD" id="cd04301">
    <property type="entry name" value="NAT_SF"/>
    <property type="match status" value="1"/>
</dbReference>
<dbReference type="SUPFAM" id="SSF55729">
    <property type="entry name" value="Acyl-CoA N-acyltransferases (Nat)"/>
    <property type="match status" value="1"/>
</dbReference>
<proteinExistence type="predicted"/>
<keyword evidence="5" id="KW-1185">Reference proteome</keyword>
<evidence type="ECO:0000256" key="2">
    <source>
        <dbReference type="ARBA" id="ARBA00023315"/>
    </source>
</evidence>
<dbReference type="Gene3D" id="3.40.630.30">
    <property type="match status" value="1"/>
</dbReference>
<reference evidence="5" key="1">
    <citation type="journal article" date="2019" name="Int. J. Syst. Evol. Microbiol.">
        <title>The Global Catalogue of Microorganisms (GCM) 10K type strain sequencing project: providing services to taxonomists for standard genome sequencing and annotation.</title>
        <authorList>
            <consortium name="The Broad Institute Genomics Platform"/>
            <consortium name="The Broad Institute Genome Sequencing Center for Infectious Disease"/>
            <person name="Wu L."/>
            <person name="Ma J."/>
        </authorList>
    </citation>
    <scope>NUCLEOTIDE SEQUENCE [LARGE SCALE GENOMIC DNA]</scope>
    <source>
        <strain evidence="5">LMG 29894</strain>
    </source>
</reference>
<dbReference type="Pfam" id="PF00583">
    <property type="entry name" value="Acetyltransf_1"/>
    <property type="match status" value="1"/>
</dbReference>
<sequence>MLTHLDLDNALIAAELLTLQRQAYRQEAELIGYHDLPPLHESLPELMDCGETVLGWKAEGELLGVLGYSVDSEGVLICRLAVAPQAQRQGIARRLLDAVIAAAGQQPIRVATAAANLPAIYLYCHHGFEPDREWQTPDGLALVGLVRMPA</sequence>
<dbReference type="EC" id="2.3.1.-" evidence="4"/>
<dbReference type="PANTHER" id="PTHR43420">
    <property type="entry name" value="ACETYLTRANSFERASE"/>
    <property type="match status" value="1"/>
</dbReference>
<dbReference type="InterPro" id="IPR050680">
    <property type="entry name" value="YpeA/RimI_acetyltransf"/>
</dbReference>
<organism evidence="4 5">
    <name type="scientific">Chitinimonas lacunae</name>
    <dbReference type="NCBI Taxonomy" id="1963018"/>
    <lineage>
        <taxon>Bacteria</taxon>
        <taxon>Pseudomonadati</taxon>
        <taxon>Pseudomonadota</taxon>
        <taxon>Betaproteobacteria</taxon>
        <taxon>Neisseriales</taxon>
        <taxon>Chitinibacteraceae</taxon>
        <taxon>Chitinimonas</taxon>
    </lineage>
</organism>